<feature type="compositionally biased region" description="Basic residues" evidence="1">
    <location>
        <begin position="39"/>
        <end position="48"/>
    </location>
</feature>
<dbReference type="EMBL" id="JAOPGA020001720">
    <property type="protein sequence ID" value="KAL0490790.1"/>
    <property type="molecule type" value="Genomic_DNA"/>
</dbReference>
<accession>A0AAW2ZMT9</accession>
<evidence type="ECO:0000313" key="2">
    <source>
        <dbReference type="EMBL" id="KAL0490790.1"/>
    </source>
</evidence>
<keyword evidence="3" id="KW-1185">Reference proteome</keyword>
<gene>
    <name evidence="2" type="ORF">AKO1_002040</name>
</gene>
<feature type="region of interest" description="Disordered" evidence="1">
    <location>
        <begin position="1"/>
        <end position="63"/>
    </location>
</feature>
<proteinExistence type="predicted"/>
<protein>
    <submittedName>
        <fullName evidence="2">Uncharacterized protein</fullName>
    </submittedName>
</protein>
<name>A0AAW2ZMT9_9EUKA</name>
<evidence type="ECO:0000256" key="1">
    <source>
        <dbReference type="SAM" id="MobiDB-lite"/>
    </source>
</evidence>
<dbReference type="Proteomes" id="UP001431209">
    <property type="component" value="Unassembled WGS sequence"/>
</dbReference>
<evidence type="ECO:0000313" key="3">
    <source>
        <dbReference type="Proteomes" id="UP001431209"/>
    </source>
</evidence>
<dbReference type="AlphaFoldDB" id="A0AAW2ZMT9"/>
<sequence length="63" mass="7274">MVKSIIKNEGFGDVNNDDEEMNTIENQTQRTGAKEGLQHRHNVKTLKRKTTESEQQINPKSNY</sequence>
<reference evidence="2 3" key="1">
    <citation type="submission" date="2024-03" db="EMBL/GenBank/DDBJ databases">
        <title>The Acrasis kona genome and developmental transcriptomes reveal deep origins of eukaryotic multicellular pathways.</title>
        <authorList>
            <person name="Sheikh S."/>
            <person name="Fu C.-J."/>
            <person name="Brown M.W."/>
            <person name="Baldauf S.L."/>
        </authorList>
    </citation>
    <scope>NUCLEOTIDE SEQUENCE [LARGE SCALE GENOMIC DNA]</scope>
    <source>
        <strain evidence="2 3">ATCC MYA-3509</strain>
    </source>
</reference>
<feature type="compositionally biased region" description="Polar residues" evidence="1">
    <location>
        <begin position="53"/>
        <end position="63"/>
    </location>
</feature>
<organism evidence="2 3">
    <name type="scientific">Acrasis kona</name>
    <dbReference type="NCBI Taxonomy" id="1008807"/>
    <lineage>
        <taxon>Eukaryota</taxon>
        <taxon>Discoba</taxon>
        <taxon>Heterolobosea</taxon>
        <taxon>Tetramitia</taxon>
        <taxon>Eutetramitia</taxon>
        <taxon>Acrasidae</taxon>
        <taxon>Acrasis</taxon>
    </lineage>
</organism>
<comment type="caution">
    <text evidence="2">The sequence shown here is derived from an EMBL/GenBank/DDBJ whole genome shotgun (WGS) entry which is preliminary data.</text>
</comment>